<protein>
    <submittedName>
        <fullName evidence="2">Uncharacterized protein</fullName>
    </submittedName>
</protein>
<dbReference type="InterPro" id="IPR050955">
    <property type="entry name" value="Plant_Biomass_Hydrol_Est"/>
</dbReference>
<evidence type="ECO:0000313" key="2">
    <source>
        <dbReference type="EMBL" id="KAJ8601413.1"/>
    </source>
</evidence>
<keyword evidence="1" id="KW-0732">Signal</keyword>
<dbReference type="EMBL" id="JAQMWT010000432">
    <property type="protein sequence ID" value="KAJ8601413.1"/>
    <property type="molecule type" value="Genomic_DNA"/>
</dbReference>
<keyword evidence="3" id="KW-1185">Reference proteome</keyword>
<accession>A0AAD7UBB8</accession>
<dbReference type="AlphaFoldDB" id="A0AAD7UBB8"/>
<dbReference type="PANTHER" id="PTHR43037">
    <property type="entry name" value="UNNAMED PRODUCT-RELATED"/>
    <property type="match status" value="1"/>
</dbReference>
<sequence>MMCEDLGPLGKRHRRYAVRGTDDEFIAWRPSRCEGPVPLVVYLHGASCRGDDPALILVHGDGTPPRLLDDGDLDLEALVVSPLLPKGNEWAKTMAQAARPVRVVDAVLRDDRLPRVDPTRLYATGPSCGGLGSYTLACRLAARSVCPTAKRPLDPALPPFAAVAPVCGGGSPIFAKLLAATPIWFWHAEDDVVVPVHETDALVEALQAINAPVRPGETPPSPPHCSWMEGHNAWTPAYARESPLWPWLFAQSLQAPAGGALARLNISA</sequence>
<dbReference type="SUPFAM" id="SSF53474">
    <property type="entry name" value="alpha/beta-Hydrolases"/>
    <property type="match status" value="1"/>
</dbReference>
<reference evidence="2" key="1">
    <citation type="submission" date="2023-01" db="EMBL/GenBank/DDBJ databases">
        <title>Metagenome sequencing of chrysophaentin producing Chrysophaeum taylorii.</title>
        <authorList>
            <person name="Davison J."/>
            <person name="Bewley C."/>
        </authorList>
    </citation>
    <scope>NUCLEOTIDE SEQUENCE</scope>
    <source>
        <strain evidence="2">NIES-1699</strain>
    </source>
</reference>
<evidence type="ECO:0000256" key="1">
    <source>
        <dbReference type="ARBA" id="ARBA00022729"/>
    </source>
</evidence>
<name>A0AAD7UBB8_9STRA</name>
<dbReference type="Gene3D" id="3.40.50.1820">
    <property type="entry name" value="alpha/beta hydrolase"/>
    <property type="match status" value="1"/>
</dbReference>
<evidence type="ECO:0000313" key="3">
    <source>
        <dbReference type="Proteomes" id="UP001230188"/>
    </source>
</evidence>
<dbReference type="Proteomes" id="UP001230188">
    <property type="component" value="Unassembled WGS sequence"/>
</dbReference>
<comment type="caution">
    <text evidence="2">The sequence shown here is derived from an EMBL/GenBank/DDBJ whole genome shotgun (WGS) entry which is preliminary data.</text>
</comment>
<organism evidence="2 3">
    <name type="scientific">Chrysophaeum taylorii</name>
    <dbReference type="NCBI Taxonomy" id="2483200"/>
    <lineage>
        <taxon>Eukaryota</taxon>
        <taxon>Sar</taxon>
        <taxon>Stramenopiles</taxon>
        <taxon>Ochrophyta</taxon>
        <taxon>Pelagophyceae</taxon>
        <taxon>Pelagomonadales</taxon>
        <taxon>Pelagomonadaceae</taxon>
        <taxon>Chrysophaeum</taxon>
    </lineage>
</organism>
<dbReference type="InterPro" id="IPR029058">
    <property type="entry name" value="AB_hydrolase_fold"/>
</dbReference>
<gene>
    <name evidence="2" type="ORF">CTAYLR_005925</name>
</gene>
<proteinExistence type="predicted"/>
<dbReference type="PANTHER" id="PTHR43037:SF1">
    <property type="entry name" value="BLL1128 PROTEIN"/>
    <property type="match status" value="1"/>
</dbReference>